<dbReference type="AlphaFoldDB" id="A0A139NWY4"/>
<protein>
    <recommendedName>
        <fullName evidence="3">FunZ protein</fullName>
    </recommendedName>
</protein>
<sequence length="476" mass="55959">MYNPRFSAIFHDINGTYDRLINIKSPKSILLGKKGVGKTAYASKVSSTNNSNRLTFILQLHELPYNEFVKITDTNGQVLGTQRYLHSWYLLLLTNIVKQLKEQDVADKEALKSLKKIIYDLGFIDNRDFVRDILTASKFNFKTNLPNMEFSIGYDGSQKVKFLNLTDLTNYFSDTYKSLGIIKEVFPVIDGVDDVLRVNTSDEEIKDILSGLIRAVDSLNTKNFHNNTKFILVIRDDIAKIVNDPDMNKIIQDRGEKLDWYTNRARGTTDNLILLFNKRYLVNKHLDLSYNRYKIWNSLFPDRISKYSSWDYFLEYTMYRPRDVIQFLNQFIDKYPNHHYINIPTFKDELKNFSKDHFFEEMKNELIGFLDDEIIDSLYKILQRLGSKNRGNFTLEEMLTTYLDLGYNYDRPQVEGILLTLFNLGYIGIIRHVNQKINGEYKRRTYLDFKHKDPRYSFDSKAKFVIHKGLFSALNI</sequence>
<name>A0A139NWY4_STROR</name>
<comment type="caution">
    <text evidence="1">The sequence shown here is derived from an EMBL/GenBank/DDBJ whole genome shotgun (WGS) entry which is preliminary data.</text>
</comment>
<evidence type="ECO:0000313" key="1">
    <source>
        <dbReference type="EMBL" id="KXT80500.1"/>
    </source>
</evidence>
<accession>A0A139NWY4</accession>
<proteinExistence type="predicted"/>
<evidence type="ECO:0000313" key="2">
    <source>
        <dbReference type="Proteomes" id="UP000070497"/>
    </source>
</evidence>
<dbReference type="EMBL" id="LQRI01000189">
    <property type="protein sequence ID" value="KXT80500.1"/>
    <property type="molecule type" value="Genomic_DNA"/>
</dbReference>
<dbReference type="Proteomes" id="UP000070497">
    <property type="component" value="Unassembled WGS sequence"/>
</dbReference>
<dbReference type="InterPro" id="IPR059206">
    <property type="entry name" value="Sll1717-like"/>
</dbReference>
<evidence type="ECO:0008006" key="3">
    <source>
        <dbReference type="Google" id="ProtNLM"/>
    </source>
</evidence>
<gene>
    <name evidence="1" type="ORF">SORDD14_01471</name>
</gene>
<organism evidence="1 2">
    <name type="scientific">Streptococcus oralis</name>
    <dbReference type="NCBI Taxonomy" id="1303"/>
    <lineage>
        <taxon>Bacteria</taxon>
        <taxon>Bacillati</taxon>
        <taxon>Bacillota</taxon>
        <taxon>Bacilli</taxon>
        <taxon>Lactobacillales</taxon>
        <taxon>Streptococcaceae</taxon>
        <taxon>Streptococcus</taxon>
    </lineage>
</organism>
<reference evidence="1 2" key="1">
    <citation type="submission" date="2016-01" db="EMBL/GenBank/DDBJ databases">
        <title>Highly variable Streptococcus oralis are common among viridans streptococci isolated from primates.</title>
        <authorList>
            <person name="Denapaite D."/>
            <person name="Rieger M."/>
            <person name="Koendgen S."/>
            <person name="Brueckner R."/>
            <person name="Ochigava I."/>
            <person name="Kappeler P."/>
            <person name="Maetz-Rensing K."/>
            <person name="Leendertz F."/>
            <person name="Hakenbeck R."/>
        </authorList>
    </citation>
    <scope>NUCLEOTIDE SEQUENCE [LARGE SCALE GENOMIC DNA]</scope>
    <source>
        <strain evidence="1 2">DD14</strain>
    </source>
</reference>
<dbReference type="PATRIC" id="fig|1303.77.peg.1636"/>
<dbReference type="NCBIfam" id="NF047389">
    <property type="entry name" value="ATPase_Sll1717"/>
    <property type="match status" value="1"/>
</dbReference>